<dbReference type="PANTHER" id="PTHR35771:SF3">
    <property type="entry name" value="TRANSMEMBRANE PROTEIN"/>
    <property type="match status" value="1"/>
</dbReference>
<keyword evidence="2" id="KW-1133">Transmembrane helix</keyword>
<accession>A0A8S0SBX1</accession>
<sequence>MLDFGDELIIESYKIPWLIWIHLLVTILFIILSSFGFTIFTSDFLQNPSISMTSASPSTSNTSQSNQNSSSQRTKQVNENQRIKRDAGTSGQTMIEEVQECDESSLNDSIYFGLFRHPNHPCNYLRLAKQALLKCFGLDSRTEGSSNENTKDKIDVSACSLPLSLSHTHTHTHTHTH</sequence>
<dbReference type="OrthoDB" id="1653570at2759"/>
<evidence type="ECO:0000256" key="1">
    <source>
        <dbReference type="SAM" id="MobiDB-lite"/>
    </source>
</evidence>
<evidence type="ECO:0000313" key="4">
    <source>
        <dbReference type="Proteomes" id="UP000594638"/>
    </source>
</evidence>
<proteinExistence type="predicted"/>
<dbReference type="EMBL" id="CACTIH010004248">
    <property type="protein sequence ID" value="CAA2990326.1"/>
    <property type="molecule type" value="Genomic_DNA"/>
</dbReference>
<keyword evidence="2" id="KW-0812">Transmembrane</keyword>
<reference evidence="3 4" key="1">
    <citation type="submission" date="2019-12" db="EMBL/GenBank/DDBJ databases">
        <authorList>
            <person name="Alioto T."/>
            <person name="Alioto T."/>
            <person name="Gomez Garrido J."/>
        </authorList>
    </citation>
    <scope>NUCLEOTIDE SEQUENCE [LARGE SCALE GENOMIC DNA]</scope>
</reference>
<keyword evidence="2" id="KW-0472">Membrane</keyword>
<dbReference type="Proteomes" id="UP000594638">
    <property type="component" value="Unassembled WGS sequence"/>
</dbReference>
<dbReference type="PANTHER" id="PTHR35771">
    <property type="entry name" value="TRANSMEMBRANE PROTEIN-RELATED"/>
    <property type="match status" value="1"/>
</dbReference>
<dbReference type="AlphaFoldDB" id="A0A8S0SBX1"/>
<protein>
    <submittedName>
        <fullName evidence="3">Uncharacterized protein</fullName>
    </submittedName>
</protein>
<feature type="transmembrane region" description="Helical" evidence="2">
    <location>
        <begin position="17"/>
        <end position="40"/>
    </location>
</feature>
<gene>
    <name evidence="3" type="ORF">OLEA9_A034334</name>
</gene>
<keyword evidence="4" id="KW-1185">Reference proteome</keyword>
<comment type="caution">
    <text evidence="3">The sequence shown here is derived from an EMBL/GenBank/DDBJ whole genome shotgun (WGS) entry which is preliminary data.</text>
</comment>
<dbReference type="Gramene" id="OE9A034334T5">
    <property type="protein sequence ID" value="OE9A034334C5"/>
    <property type="gene ID" value="OE9A034334"/>
</dbReference>
<feature type="compositionally biased region" description="Low complexity" evidence="1">
    <location>
        <begin position="53"/>
        <end position="72"/>
    </location>
</feature>
<evidence type="ECO:0000256" key="2">
    <source>
        <dbReference type="SAM" id="Phobius"/>
    </source>
</evidence>
<name>A0A8S0SBX1_OLEEU</name>
<organism evidence="3 4">
    <name type="scientific">Olea europaea subsp. europaea</name>
    <dbReference type="NCBI Taxonomy" id="158383"/>
    <lineage>
        <taxon>Eukaryota</taxon>
        <taxon>Viridiplantae</taxon>
        <taxon>Streptophyta</taxon>
        <taxon>Embryophyta</taxon>
        <taxon>Tracheophyta</taxon>
        <taxon>Spermatophyta</taxon>
        <taxon>Magnoliopsida</taxon>
        <taxon>eudicotyledons</taxon>
        <taxon>Gunneridae</taxon>
        <taxon>Pentapetalae</taxon>
        <taxon>asterids</taxon>
        <taxon>lamiids</taxon>
        <taxon>Lamiales</taxon>
        <taxon>Oleaceae</taxon>
        <taxon>Oleeae</taxon>
        <taxon>Olea</taxon>
    </lineage>
</organism>
<feature type="region of interest" description="Disordered" evidence="1">
    <location>
        <begin position="53"/>
        <end position="93"/>
    </location>
</feature>
<evidence type="ECO:0000313" key="3">
    <source>
        <dbReference type="EMBL" id="CAA2990326.1"/>
    </source>
</evidence>